<comment type="caution">
    <text evidence="4">The sequence shown here is derived from an EMBL/GenBank/DDBJ whole genome shotgun (WGS) entry which is preliminary data.</text>
</comment>
<dbReference type="Pfam" id="PF20434">
    <property type="entry name" value="BD-FAE"/>
    <property type="match status" value="1"/>
</dbReference>
<feature type="domain" description="BD-FAE-like" evidence="3">
    <location>
        <begin position="83"/>
        <end position="267"/>
    </location>
</feature>
<dbReference type="PANTHER" id="PTHR48081">
    <property type="entry name" value="AB HYDROLASE SUPERFAMILY PROTEIN C4A8.06C"/>
    <property type="match status" value="1"/>
</dbReference>
<dbReference type="Proteomes" id="UP000283387">
    <property type="component" value="Unassembled WGS sequence"/>
</dbReference>
<gene>
    <name evidence="4" type="ORF">BC643_4152</name>
</gene>
<dbReference type="GO" id="GO:0016787">
    <property type="term" value="F:hydrolase activity"/>
    <property type="evidence" value="ECO:0007669"/>
    <property type="project" value="UniProtKB-KW"/>
</dbReference>
<dbReference type="InterPro" id="IPR049492">
    <property type="entry name" value="BD-FAE-like_dom"/>
</dbReference>
<sequence length="330" mass="37299">MKKILITLSFLAFLSTLASAQTWNPAIPRDTSFTIYSNWQKWKKSYPDAKPAKVVIAENVQANYDVVYTTLKGTPYGDRDLHMDIFSPKQNGKYPAVLLVHGGAWATGSKANQAPIAAYLASKGYVAVAVEYQLVLEATYPAAVYNIKSAIRYLRANAEKLNIDPDKIAIGGSSAGGQLACLVGLTGDLEKFEGEQGNEGFSTSVQAIVDMDGVIDFMAPWSLKSERKPDSYDVRWLEGDFYQRPDRWKEASPIFWANEKMPPMLFLTSPHPRFTAGMNELTAMMDYWGIYHEKHTFDIKYHAFWLVEPWFDETVVYIEKFLDKVLKKEE</sequence>
<keyword evidence="1" id="KW-0378">Hydrolase</keyword>
<dbReference type="AlphaFoldDB" id="A0A419VWB7"/>
<protein>
    <submittedName>
        <fullName evidence="4">Acetyl esterase/lipase</fullName>
    </submittedName>
</protein>
<evidence type="ECO:0000256" key="2">
    <source>
        <dbReference type="SAM" id="SignalP"/>
    </source>
</evidence>
<dbReference type="PANTHER" id="PTHR48081:SF13">
    <property type="entry name" value="ALPHA_BETA HYDROLASE"/>
    <property type="match status" value="1"/>
</dbReference>
<evidence type="ECO:0000313" key="4">
    <source>
        <dbReference type="EMBL" id="RKD86459.1"/>
    </source>
</evidence>
<evidence type="ECO:0000313" key="5">
    <source>
        <dbReference type="Proteomes" id="UP000283387"/>
    </source>
</evidence>
<feature type="signal peptide" evidence="2">
    <location>
        <begin position="1"/>
        <end position="20"/>
    </location>
</feature>
<accession>A0A419VWB7</accession>
<name>A0A419VWB7_9BACT</name>
<dbReference type="InterPro" id="IPR050300">
    <property type="entry name" value="GDXG_lipolytic_enzyme"/>
</dbReference>
<proteinExistence type="predicted"/>
<organism evidence="4 5">
    <name type="scientific">Mangrovibacterium diazotrophicum</name>
    <dbReference type="NCBI Taxonomy" id="1261403"/>
    <lineage>
        <taxon>Bacteria</taxon>
        <taxon>Pseudomonadati</taxon>
        <taxon>Bacteroidota</taxon>
        <taxon>Bacteroidia</taxon>
        <taxon>Marinilabiliales</taxon>
        <taxon>Prolixibacteraceae</taxon>
        <taxon>Mangrovibacterium</taxon>
    </lineage>
</organism>
<dbReference type="OrthoDB" id="9777975at2"/>
<dbReference type="InterPro" id="IPR029058">
    <property type="entry name" value="AB_hydrolase_fold"/>
</dbReference>
<evidence type="ECO:0000256" key="1">
    <source>
        <dbReference type="ARBA" id="ARBA00022801"/>
    </source>
</evidence>
<keyword evidence="5" id="KW-1185">Reference proteome</keyword>
<dbReference type="RefSeq" id="WP_120275156.1">
    <property type="nucleotide sequence ID" value="NZ_RAPN01000004.1"/>
</dbReference>
<feature type="chain" id="PRO_5019015338" evidence="2">
    <location>
        <begin position="21"/>
        <end position="330"/>
    </location>
</feature>
<dbReference type="SUPFAM" id="SSF53474">
    <property type="entry name" value="alpha/beta-Hydrolases"/>
    <property type="match status" value="1"/>
</dbReference>
<reference evidence="4 5" key="1">
    <citation type="submission" date="2018-09" db="EMBL/GenBank/DDBJ databases">
        <title>Genomic Encyclopedia of Archaeal and Bacterial Type Strains, Phase II (KMG-II): from individual species to whole genera.</title>
        <authorList>
            <person name="Goeker M."/>
        </authorList>
    </citation>
    <scope>NUCLEOTIDE SEQUENCE [LARGE SCALE GENOMIC DNA]</scope>
    <source>
        <strain evidence="4 5">DSM 27148</strain>
    </source>
</reference>
<dbReference type="Gene3D" id="3.40.50.1820">
    <property type="entry name" value="alpha/beta hydrolase"/>
    <property type="match status" value="1"/>
</dbReference>
<dbReference type="EMBL" id="RAPN01000004">
    <property type="protein sequence ID" value="RKD86459.1"/>
    <property type="molecule type" value="Genomic_DNA"/>
</dbReference>
<keyword evidence="2" id="KW-0732">Signal</keyword>
<evidence type="ECO:0000259" key="3">
    <source>
        <dbReference type="Pfam" id="PF20434"/>
    </source>
</evidence>